<evidence type="ECO:0000313" key="3">
    <source>
        <dbReference type="Proteomes" id="UP001501585"/>
    </source>
</evidence>
<organism evidence="2 3">
    <name type="scientific">Nocardiopsis rhodophaea</name>
    <dbReference type="NCBI Taxonomy" id="280238"/>
    <lineage>
        <taxon>Bacteria</taxon>
        <taxon>Bacillati</taxon>
        <taxon>Actinomycetota</taxon>
        <taxon>Actinomycetes</taxon>
        <taxon>Streptosporangiales</taxon>
        <taxon>Nocardiopsidaceae</taxon>
        <taxon>Nocardiopsis</taxon>
    </lineage>
</organism>
<sequence>MSPTEARARATVLGELPDVYTSLLDIGAGLRETLDHTTYELVKLRASYVNGCAFCIDMHAFDAMKAGESQQRMFLVAAWHEARDHFTEAEQAALALTDEVTELDGGVSDEVYAAVAQHYSDREIAALIAAICLINFFNRVAVSTGHQPARRS</sequence>
<comment type="caution">
    <text evidence="2">The sequence shown here is derived from an EMBL/GenBank/DDBJ whole genome shotgun (WGS) entry which is preliminary data.</text>
</comment>
<dbReference type="InterPro" id="IPR004675">
    <property type="entry name" value="AhpD_core"/>
</dbReference>
<feature type="domain" description="Carboxymuconolactone decarboxylase-like" evidence="1">
    <location>
        <begin position="17"/>
        <end position="99"/>
    </location>
</feature>
<dbReference type="EMBL" id="BAAAPC010000016">
    <property type="protein sequence ID" value="GAA2005794.1"/>
    <property type="molecule type" value="Genomic_DNA"/>
</dbReference>
<dbReference type="InterPro" id="IPR003779">
    <property type="entry name" value="CMD-like"/>
</dbReference>
<name>A0ABP5ERQ9_9ACTN</name>
<dbReference type="Pfam" id="PF02627">
    <property type="entry name" value="CMD"/>
    <property type="match status" value="1"/>
</dbReference>
<dbReference type="SUPFAM" id="SSF69118">
    <property type="entry name" value="AhpD-like"/>
    <property type="match status" value="1"/>
</dbReference>
<dbReference type="InterPro" id="IPR029032">
    <property type="entry name" value="AhpD-like"/>
</dbReference>
<dbReference type="Gene3D" id="1.20.1290.10">
    <property type="entry name" value="AhpD-like"/>
    <property type="match status" value="1"/>
</dbReference>
<accession>A0ABP5ERQ9</accession>
<dbReference type="PANTHER" id="PTHR34846">
    <property type="entry name" value="4-CARBOXYMUCONOLACTONE DECARBOXYLASE FAMILY PROTEIN (AFU_ORTHOLOGUE AFUA_6G11590)"/>
    <property type="match status" value="1"/>
</dbReference>
<dbReference type="RefSeq" id="WP_344102703.1">
    <property type="nucleotide sequence ID" value="NZ_BAAAPC010000016.1"/>
</dbReference>
<reference evidence="3" key="1">
    <citation type="journal article" date="2019" name="Int. J. Syst. Evol. Microbiol.">
        <title>The Global Catalogue of Microorganisms (GCM) 10K type strain sequencing project: providing services to taxonomists for standard genome sequencing and annotation.</title>
        <authorList>
            <consortium name="The Broad Institute Genomics Platform"/>
            <consortium name="The Broad Institute Genome Sequencing Center for Infectious Disease"/>
            <person name="Wu L."/>
            <person name="Ma J."/>
        </authorList>
    </citation>
    <scope>NUCLEOTIDE SEQUENCE [LARGE SCALE GENOMIC DNA]</scope>
    <source>
        <strain evidence="3">JCM 15313</strain>
    </source>
</reference>
<dbReference type="Proteomes" id="UP001501585">
    <property type="component" value="Unassembled WGS sequence"/>
</dbReference>
<gene>
    <name evidence="2" type="ORF">GCM10009799_36580</name>
</gene>
<evidence type="ECO:0000313" key="2">
    <source>
        <dbReference type="EMBL" id="GAA2005794.1"/>
    </source>
</evidence>
<evidence type="ECO:0000259" key="1">
    <source>
        <dbReference type="Pfam" id="PF02627"/>
    </source>
</evidence>
<dbReference type="PANTHER" id="PTHR34846:SF5">
    <property type="entry name" value="CARBOXYMUCONOLACTONE DECARBOXYLASE-LIKE DOMAIN-CONTAINING PROTEIN"/>
    <property type="match status" value="1"/>
</dbReference>
<protein>
    <submittedName>
        <fullName evidence="2">Carboxymuconolactone decarboxylase family protein</fullName>
    </submittedName>
</protein>
<proteinExistence type="predicted"/>
<dbReference type="NCBIfam" id="TIGR00778">
    <property type="entry name" value="ahpD_dom"/>
    <property type="match status" value="1"/>
</dbReference>
<keyword evidence="3" id="KW-1185">Reference proteome</keyword>